<evidence type="ECO:0000256" key="3">
    <source>
        <dbReference type="HAMAP-Rule" id="MF_00528"/>
    </source>
</evidence>
<dbReference type="PROSITE" id="PS00430">
    <property type="entry name" value="TONB_DEPENDENT_REC_1"/>
    <property type="match status" value="1"/>
</dbReference>
<evidence type="ECO:0000313" key="5">
    <source>
        <dbReference type="Proteomes" id="UP000248132"/>
    </source>
</evidence>
<feature type="site" description="Important for substrate specificity" evidence="3">
    <location>
        <position position="25"/>
    </location>
</feature>
<comment type="subcellular location">
    <subcellularLocation>
        <location evidence="3">Cytoplasm</location>
    </subcellularLocation>
</comment>
<accession>A0A318XJ68</accession>
<dbReference type="PANTHER" id="PTHR43213">
    <property type="entry name" value="BIFUNCTIONAL DTTP/UTP PYROPHOSPHATASE/METHYLTRANSFERASE PROTEIN-RELATED"/>
    <property type="match status" value="1"/>
</dbReference>
<evidence type="ECO:0000256" key="2">
    <source>
        <dbReference type="ARBA" id="ARBA00022801"/>
    </source>
</evidence>
<dbReference type="SUPFAM" id="SSF52972">
    <property type="entry name" value="ITPase-like"/>
    <property type="match status" value="1"/>
</dbReference>
<comment type="caution">
    <text evidence="4">The sequence shown here is derived from an EMBL/GenBank/DDBJ whole genome shotgun (WGS) entry which is preliminary data.</text>
</comment>
<evidence type="ECO:0000313" key="4">
    <source>
        <dbReference type="EMBL" id="PYG87285.1"/>
    </source>
</evidence>
<feature type="active site" description="Proton acceptor" evidence="3">
    <location>
        <position position="83"/>
    </location>
</feature>
<comment type="catalytic activity">
    <reaction evidence="3">
        <text>UTP + H2O = UMP + diphosphate + H(+)</text>
        <dbReference type="Rhea" id="RHEA:29395"/>
        <dbReference type="ChEBI" id="CHEBI:15377"/>
        <dbReference type="ChEBI" id="CHEBI:15378"/>
        <dbReference type="ChEBI" id="CHEBI:33019"/>
        <dbReference type="ChEBI" id="CHEBI:46398"/>
        <dbReference type="ChEBI" id="CHEBI:57865"/>
        <dbReference type="EC" id="3.6.1.9"/>
    </reaction>
</comment>
<dbReference type="InterPro" id="IPR010916">
    <property type="entry name" value="TonB_box_CS"/>
</dbReference>
<protein>
    <recommendedName>
        <fullName evidence="3">dTTP/UTP pyrophosphatase</fullName>
        <shortName evidence="3">dTTPase/UTPase</shortName>
        <ecNumber evidence="3">3.6.1.9</ecNumber>
    </recommendedName>
    <alternativeName>
        <fullName evidence="3">Nucleoside triphosphate pyrophosphatase</fullName>
    </alternativeName>
    <alternativeName>
        <fullName evidence="3">Nucleotide pyrophosphatase</fullName>
        <shortName evidence="3">Nucleotide PPase</shortName>
    </alternativeName>
</protein>
<dbReference type="HAMAP" id="MF_00528">
    <property type="entry name" value="Maf"/>
    <property type="match status" value="1"/>
</dbReference>
<dbReference type="GO" id="GO:0036221">
    <property type="term" value="F:UTP diphosphatase activity"/>
    <property type="evidence" value="ECO:0007669"/>
    <property type="project" value="RHEA"/>
</dbReference>
<keyword evidence="3" id="KW-0963">Cytoplasm</keyword>
<feature type="site" description="Important for substrate specificity" evidence="3">
    <location>
        <position position="168"/>
    </location>
</feature>
<dbReference type="EMBL" id="QKMR01000012">
    <property type="protein sequence ID" value="PYG87285.1"/>
    <property type="molecule type" value="Genomic_DNA"/>
</dbReference>
<dbReference type="NCBIfam" id="TIGR00172">
    <property type="entry name" value="maf"/>
    <property type="match status" value="1"/>
</dbReference>
<name>A0A318XJ68_9FIRM</name>
<evidence type="ECO:0000256" key="1">
    <source>
        <dbReference type="ARBA" id="ARBA00001968"/>
    </source>
</evidence>
<dbReference type="PIRSF" id="PIRSF006305">
    <property type="entry name" value="Maf"/>
    <property type="match status" value="1"/>
</dbReference>
<organism evidence="4 5">
    <name type="scientific">Ruminiclostridium sufflavum DSM 19573</name>
    <dbReference type="NCBI Taxonomy" id="1121337"/>
    <lineage>
        <taxon>Bacteria</taxon>
        <taxon>Bacillati</taxon>
        <taxon>Bacillota</taxon>
        <taxon>Clostridia</taxon>
        <taxon>Eubacteriales</taxon>
        <taxon>Oscillospiraceae</taxon>
        <taxon>Ruminiclostridium</taxon>
    </lineage>
</organism>
<comment type="similarity">
    <text evidence="3">Belongs to the Maf family. YhdE subfamily.</text>
</comment>
<comment type="cofactor">
    <cofactor evidence="1 3">
        <name>a divalent metal cation</name>
        <dbReference type="ChEBI" id="CHEBI:60240"/>
    </cofactor>
</comment>
<comment type="function">
    <text evidence="3">Nucleoside triphosphate pyrophosphatase that hydrolyzes dTTP and UTP. May have a dual role in cell division arrest and in preventing the incorporation of modified nucleotides into cellular nucleic acids.</text>
</comment>
<dbReference type="GO" id="GO:0009117">
    <property type="term" value="P:nucleotide metabolic process"/>
    <property type="evidence" value="ECO:0007669"/>
    <property type="project" value="UniProtKB-KW"/>
</dbReference>
<keyword evidence="2 3" id="KW-0378">Hydrolase</keyword>
<dbReference type="CDD" id="cd00555">
    <property type="entry name" value="Maf"/>
    <property type="match status" value="1"/>
</dbReference>
<proteinExistence type="inferred from homology"/>
<dbReference type="PANTHER" id="PTHR43213:SF5">
    <property type="entry name" value="BIFUNCTIONAL DTTP_UTP PYROPHOSPHATASE_METHYLTRANSFERASE PROTEIN-RELATED"/>
    <property type="match status" value="1"/>
</dbReference>
<dbReference type="Proteomes" id="UP000248132">
    <property type="component" value="Unassembled WGS sequence"/>
</dbReference>
<dbReference type="InterPro" id="IPR003697">
    <property type="entry name" value="Maf-like"/>
</dbReference>
<comment type="catalytic activity">
    <reaction evidence="3">
        <text>dTTP + H2O = dTMP + diphosphate + H(+)</text>
        <dbReference type="Rhea" id="RHEA:28534"/>
        <dbReference type="ChEBI" id="CHEBI:15377"/>
        <dbReference type="ChEBI" id="CHEBI:15378"/>
        <dbReference type="ChEBI" id="CHEBI:33019"/>
        <dbReference type="ChEBI" id="CHEBI:37568"/>
        <dbReference type="ChEBI" id="CHEBI:63528"/>
        <dbReference type="EC" id="3.6.1.9"/>
    </reaction>
</comment>
<dbReference type="GO" id="GO:0005737">
    <property type="term" value="C:cytoplasm"/>
    <property type="evidence" value="ECO:0007669"/>
    <property type="project" value="UniProtKB-SubCell"/>
</dbReference>
<keyword evidence="5" id="KW-1185">Reference proteome</keyword>
<sequence>MLNNKIYKYCGENVKNIILASASPRRQQLLEQIGIKFKAVPSNIEEVIDNTLEPSRIAMSLAGQKCKDIASGTAEDCIVIGADTIVVSGSKVLGKPKNEEDAFNMLSSLNGEWHQVITGLCLYRTGLNISLYDSETTKVRIAKKSDDFIKAYIATKEPFDKAGGYGIQGYGSLLVERIEGCYFNVMGLPIYKLSCMLDRLGYSINLDNI</sequence>
<comment type="caution">
    <text evidence="3">Lacks conserved residue(s) required for the propagation of feature annotation.</text>
</comment>
<reference evidence="4 5" key="1">
    <citation type="submission" date="2018-06" db="EMBL/GenBank/DDBJ databases">
        <title>Genomic Encyclopedia of Type Strains, Phase I: the one thousand microbial genomes (KMG-I) project.</title>
        <authorList>
            <person name="Kyrpides N."/>
        </authorList>
    </citation>
    <scope>NUCLEOTIDE SEQUENCE [LARGE SCALE GENOMIC DNA]</scope>
    <source>
        <strain evidence="4 5">DSM 19573</strain>
    </source>
</reference>
<dbReference type="GO" id="GO:0036218">
    <property type="term" value="F:dTTP diphosphatase activity"/>
    <property type="evidence" value="ECO:0007669"/>
    <property type="project" value="RHEA"/>
</dbReference>
<keyword evidence="3" id="KW-0546">Nucleotide metabolism</keyword>
<dbReference type="InterPro" id="IPR029001">
    <property type="entry name" value="ITPase-like_fam"/>
</dbReference>
<dbReference type="AlphaFoldDB" id="A0A318XJ68"/>
<feature type="site" description="Important for substrate specificity" evidence="3">
    <location>
        <position position="84"/>
    </location>
</feature>
<dbReference type="Pfam" id="PF02545">
    <property type="entry name" value="Maf"/>
    <property type="match status" value="1"/>
</dbReference>
<dbReference type="Gene3D" id="3.90.950.10">
    <property type="match status" value="1"/>
</dbReference>
<gene>
    <name evidence="4" type="ORF">LY28_02190</name>
</gene>
<dbReference type="OrthoDB" id="9807767at2"/>
<dbReference type="EC" id="3.6.1.9" evidence="3"/>